<accession>A0A6G1C132</accession>
<dbReference type="AlphaFoldDB" id="A0A6G1C132"/>
<organism evidence="1 2">
    <name type="scientific">Oryza meyeriana var. granulata</name>
    <dbReference type="NCBI Taxonomy" id="110450"/>
    <lineage>
        <taxon>Eukaryota</taxon>
        <taxon>Viridiplantae</taxon>
        <taxon>Streptophyta</taxon>
        <taxon>Embryophyta</taxon>
        <taxon>Tracheophyta</taxon>
        <taxon>Spermatophyta</taxon>
        <taxon>Magnoliopsida</taxon>
        <taxon>Liliopsida</taxon>
        <taxon>Poales</taxon>
        <taxon>Poaceae</taxon>
        <taxon>BOP clade</taxon>
        <taxon>Oryzoideae</taxon>
        <taxon>Oryzeae</taxon>
        <taxon>Oryzinae</taxon>
        <taxon>Oryza</taxon>
        <taxon>Oryza meyeriana</taxon>
    </lineage>
</organism>
<dbReference type="EMBL" id="SPHZ02000011">
    <property type="protein sequence ID" value="KAF0893880.1"/>
    <property type="molecule type" value="Genomic_DNA"/>
</dbReference>
<proteinExistence type="predicted"/>
<dbReference type="Proteomes" id="UP000479710">
    <property type="component" value="Unassembled WGS sequence"/>
</dbReference>
<evidence type="ECO:0000313" key="2">
    <source>
        <dbReference type="Proteomes" id="UP000479710"/>
    </source>
</evidence>
<gene>
    <name evidence="1" type="ORF">E2562_031415</name>
</gene>
<reference evidence="1 2" key="1">
    <citation type="submission" date="2019-11" db="EMBL/GenBank/DDBJ databases">
        <title>Whole genome sequence of Oryza granulata.</title>
        <authorList>
            <person name="Li W."/>
        </authorList>
    </citation>
    <scope>NUCLEOTIDE SEQUENCE [LARGE SCALE GENOMIC DNA]</scope>
    <source>
        <strain evidence="2">cv. Menghai</strain>
        <tissue evidence="1">Leaf</tissue>
    </source>
</reference>
<keyword evidence="2" id="KW-1185">Reference proteome</keyword>
<protein>
    <submittedName>
        <fullName evidence="1">Uncharacterized protein</fullName>
    </submittedName>
</protein>
<name>A0A6G1C132_9ORYZ</name>
<evidence type="ECO:0000313" key="1">
    <source>
        <dbReference type="EMBL" id="KAF0893880.1"/>
    </source>
</evidence>
<sequence length="92" mass="10033">MSTTMPIPPSSHPSPFSVLAETAMTLKICSKNSTSTTVLAIAAIVAAIDVSSVQTGHRTMNRRRDQHKIFLAVQADLDSEYLSLFRCRALVK</sequence>
<comment type="caution">
    <text evidence="1">The sequence shown here is derived from an EMBL/GenBank/DDBJ whole genome shotgun (WGS) entry which is preliminary data.</text>
</comment>